<comment type="caution">
    <text evidence="1">The sequence shown here is derived from an EMBL/GenBank/DDBJ whole genome shotgun (WGS) entry which is preliminary data.</text>
</comment>
<name>A0ACB5SV65_AMBMO</name>
<reference evidence="1" key="1">
    <citation type="submission" date="2023-04" db="EMBL/GenBank/DDBJ databases">
        <title>Ambrosiozyma monospora NBRC 10751.</title>
        <authorList>
            <person name="Ichikawa N."/>
            <person name="Sato H."/>
            <person name="Tonouchi N."/>
        </authorList>
    </citation>
    <scope>NUCLEOTIDE SEQUENCE</scope>
    <source>
        <strain evidence="1">NBRC 10751</strain>
    </source>
</reference>
<dbReference type="Proteomes" id="UP001165064">
    <property type="component" value="Unassembled WGS sequence"/>
</dbReference>
<keyword evidence="2" id="KW-1185">Reference proteome</keyword>
<organism evidence="1 2">
    <name type="scientific">Ambrosiozyma monospora</name>
    <name type="common">Yeast</name>
    <name type="synonym">Endomycopsis monosporus</name>
    <dbReference type="NCBI Taxonomy" id="43982"/>
    <lineage>
        <taxon>Eukaryota</taxon>
        <taxon>Fungi</taxon>
        <taxon>Dikarya</taxon>
        <taxon>Ascomycota</taxon>
        <taxon>Saccharomycotina</taxon>
        <taxon>Pichiomycetes</taxon>
        <taxon>Pichiales</taxon>
        <taxon>Pichiaceae</taxon>
        <taxon>Ambrosiozyma</taxon>
    </lineage>
</organism>
<evidence type="ECO:0000313" key="2">
    <source>
        <dbReference type="Proteomes" id="UP001165064"/>
    </source>
</evidence>
<proteinExistence type="predicted"/>
<protein>
    <submittedName>
        <fullName evidence="1">Unnamed protein product</fullName>
    </submittedName>
</protein>
<evidence type="ECO:0000313" key="1">
    <source>
        <dbReference type="EMBL" id="GME74024.1"/>
    </source>
</evidence>
<accession>A0ACB5SV65</accession>
<gene>
    <name evidence="1" type="ORF">Amon02_000162200</name>
</gene>
<dbReference type="EMBL" id="BSXS01000813">
    <property type="protein sequence ID" value="GME74024.1"/>
    <property type="molecule type" value="Genomic_DNA"/>
</dbReference>
<sequence length="119" mass="13681">MKSLIVSSHKINKDSSSTEASTIIYKDFNNSLPSKPPTSYSSSISRRHLIESIINTPVSFLAYRAKLMKDHDSLGYIVIFALEPSSPSISAVDRFHILQAIELEKKRNQYLDFFWRYHN</sequence>